<organism evidence="1">
    <name type="scientific">Timema cristinae</name>
    <name type="common">Walking stick</name>
    <dbReference type="NCBI Taxonomy" id="61476"/>
    <lineage>
        <taxon>Eukaryota</taxon>
        <taxon>Metazoa</taxon>
        <taxon>Ecdysozoa</taxon>
        <taxon>Arthropoda</taxon>
        <taxon>Hexapoda</taxon>
        <taxon>Insecta</taxon>
        <taxon>Pterygota</taxon>
        <taxon>Neoptera</taxon>
        <taxon>Polyneoptera</taxon>
        <taxon>Phasmatodea</taxon>
        <taxon>Timematodea</taxon>
        <taxon>Timematoidea</taxon>
        <taxon>Timematidae</taxon>
        <taxon>Timema</taxon>
    </lineage>
</organism>
<proteinExistence type="predicted"/>
<dbReference type="EMBL" id="OC317023">
    <property type="protein sequence ID" value="CAD7394614.1"/>
    <property type="molecule type" value="Genomic_DNA"/>
</dbReference>
<evidence type="ECO:0000313" key="1">
    <source>
        <dbReference type="EMBL" id="CAD7394614.1"/>
    </source>
</evidence>
<protein>
    <submittedName>
        <fullName evidence="1">Uncharacterized protein</fullName>
    </submittedName>
</protein>
<name>A0A7R9CH55_TIMCR</name>
<reference evidence="1" key="1">
    <citation type="submission" date="2020-11" db="EMBL/GenBank/DDBJ databases">
        <authorList>
            <person name="Tran Van P."/>
        </authorList>
    </citation>
    <scope>NUCLEOTIDE SEQUENCE</scope>
</reference>
<sequence length="180" mass="19777">MLCVAEPGTIFFCFWPISGLSLSSGPLNALLVYRAVGWREEVGASALVLQLVKEDHIVFILSGTEIPQLAPGEPVPPGFEDVVKRVAQIQETLDRFRTGPLIGLEYIVEIAPEEVGREPMYVCMMCDKKGDPRVVMAHLNSFNHCSKYILAINSVLKGGSPNLYKALPRAIRGKNIGCHK</sequence>
<accession>A0A7R9CH55</accession>
<gene>
    <name evidence="1" type="ORF">TCEB3V08_LOCUS2533</name>
</gene>
<dbReference type="AlphaFoldDB" id="A0A7R9CH55"/>